<keyword evidence="3" id="KW-1185">Reference proteome</keyword>
<feature type="region of interest" description="Disordered" evidence="1">
    <location>
        <begin position="113"/>
        <end position="134"/>
    </location>
</feature>
<evidence type="ECO:0000313" key="3">
    <source>
        <dbReference type="Proteomes" id="UP000729402"/>
    </source>
</evidence>
<proteinExistence type="predicted"/>
<organism evidence="2 3">
    <name type="scientific">Zizania palustris</name>
    <name type="common">Northern wild rice</name>
    <dbReference type="NCBI Taxonomy" id="103762"/>
    <lineage>
        <taxon>Eukaryota</taxon>
        <taxon>Viridiplantae</taxon>
        <taxon>Streptophyta</taxon>
        <taxon>Embryophyta</taxon>
        <taxon>Tracheophyta</taxon>
        <taxon>Spermatophyta</taxon>
        <taxon>Magnoliopsida</taxon>
        <taxon>Liliopsida</taxon>
        <taxon>Poales</taxon>
        <taxon>Poaceae</taxon>
        <taxon>BOP clade</taxon>
        <taxon>Oryzoideae</taxon>
        <taxon>Oryzeae</taxon>
        <taxon>Zizaniinae</taxon>
        <taxon>Zizania</taxon>
    </lineage>
</organism>
<gene>
    <name evidence="2" type="ORF">GUJ93_ZPchr0001g29461</name>
</gene>
<evidence type="ECO:0000256" key="1">
    <source>
        <dbReference type="SAM" id="MobiDB-lite"/>
    </source>
</evidence>
<dbReference type="EMBL" id="JAAALK010000288">
    <property type="protein sequence ID" value="KAG8053089.1"/>
    <property type="molecule type" value="Genomic_DNA"/>
</dbReference>
<accession>A0A8J5VSU3</accession>
<reference evidence="2" key="1">
    <citation type="journal article" date="2021" name="bioRxiv">
        <title>Whole Genome Assembly and Annotation of Northern Wild Rice, Zizania palustris L., Supports a Whole Genome Duplication in the Zizania Genus.</title>
        <authorList>
            <person name="Haas M."/>
            <person name="Kono T."/>
            <person name="Macchietto M."/>
            <person name="Millas R."/>
            <person name="McGilp L."/>
            <person name="Shao M."/>
            <person name="Duquette J."/>
            <person name="Hirsch C.N."/>
            <person name="Kimball J."/>
        </authorList>
    </citation>
    <scope>NUCLEOTIDE SEQUENCE</scope>
    <source>
        <tissue evidence="2">Fresh leaf tissue</tissue>
    </source>
</reference>
<sequence>MNCVPARACCDPWSMTTPATAANANPHDAPNDLDIPGPRLVGSAPFSSEARLPTLSESQFGRHLSTCTDSRRQSLRYDIEAPSCLHSLDEAEVQDDQHVPIGPAAWRCAAAAGRETDEAPPPGSGVRRRRIRWRRRSSRRKRRWSWRRGACGGGCGARDGEGEEARRPIGRWKGIEFERIGWFASARGPSTCAFSLSARPNQLLRDIDALIGGGRRRRRRRRRRRLFRATSSMNAACNPSPRRRPLLWLVGASADASSRYGGHPWVEEDVEFAGRGLRHPAAALLERASGCVGSLLPWMRRFQLTYFAFYIMVSAA</sequence>
<evidence type="ECO:0000313" key="2">
    <source>
        <dbReference type="EMBL" id="KAG8053089.1"/>
    </source>
</evidence>
<comment type="caution">
    <text evidence="2">The sequence shown here is derived from an EMBL/GenBank/DDBJ whole genome shotgun (WGS) entry which is preliminary data.</text>
</comment>
<name>A0A8J5VSU3_ZIZPA</name>
<reference evidence="2" key="2">
    <citation type="submission" date="2021-02" db="EMBL/GenBank/DDBJ databases">
        <authorList>
            <person name="Kimball J.A."/>
            <person name="Haas M.W."/>
            <person name="Macchietto M."/>
            <person name="Kono T."/>
            <person name="Duquette J."/>
            <person name="Shao M."/>
        </authorList>
    </citation>
    <scope>NUCLEOTIDE SEQUENCE</scope>
    <source>
        <tissue evidence="2">Fresh leaf tissue</tissue>
    </source>
</reference>
<dbReference type="Proteomes" id="UP000729402">
    <property type="component" value="Unassembled WGS sequence"/>
</dbReference>
<dbReference type="AlphaFoldDB" id="A0A8J5VSU3"/>
<protein>
    <submittedName>
        <fullName evidence="2">Uncharacterized protein</fullName>
    </submittedName>
</protein>